<accession>A0ABN2WZP0</accession>
<evidence type="ECO:0000259" key="5">
    <source>
        <dbReference type="Pfam" id="PF13649"/>
    </source>
</evidence>
<organism evidence="6 7">
    <name type="scientific">Brevibacterium salitolerans</name>
    <dbReference type="NCBI Taxonomy" id="1403566"/>
    <lineage>
        <taxon>Bacteria</taxon>
        <taxon>Bacillati</taxon>
        <taxon>Actinomycetota</taxon>
        <taxon>Actinomycetes</taxon>
        <taxon>Micrococcales</taxon>
        <taxon>Brevibacteriaceae</taxon>
        <taxon>Brevibacterium</taxon>
    </lineage>
</organism>
<dbReference type="Proteomes" id="UP001500984">
    <property type="component" value="Unassembled WGS sequence"/>
</dbReference>
<feature type="region of interest" description="Disordered" evidence="4">
    <location>
        <begin position="1"/>
        <end position="31"/>
    </location>
</feature>
<feature type="compositionally biased region" description="Low complexity" evidence="4">
    <location>
        <begin position="1"/>
        <end position="15"/>
    </location>
</feature>
<evidence type="ECO:0000256" key="4">
    <source>
        <dbReference type="SAM" id="MobiDB-lite"/>
    </source>
</evidence>
<dbReference type="SUPFAM" id="SSF53335">
    <property type="entry name" value="S-adenosyl-L-methionine-dependent methyltransferases"/>
    <property type="match status" value="1"/>
</dbReference>
<keyword evidence="7" id="KW-1185">Reference proteome</keyword>
<dbReference type="Pfam" id="PF13649">
    <property type="entry name" value="Methyltransf_25"/>
    <property type="match status" value="1"/>
</dbReference>
<keyword evidence="2" id="KW-0808">Transferase</keyword>
<reference evidence="6 7" key="1">
    <citation type="journal article" date="2019" name="Int. J. Syst. Evol. Microbiol.">
        <title>The Global Catalogue of Microorganisms (GCM) 10K type strain sequencing project: providing services to taxonomists for standard genome sequencing and annotation.</title>
        <authorList>
            <consortium name="The Broad Institute Genomics Platform"/>
            <consortium name="The Broad Institute Genome Sequencing Center for Infectious Disease"/>
            <person name="Wu L."/>
            <person name="Ma J."/>
        </authorList>
    </citation>
    <scope>NUCLEOTIDE SEQUENCE [LARGE SCALE GENOMIC DNA]</scope>
    <source>
        <strain evidence="6 7">JCM 15900</strain>
    </source>
</reference>
<feature type="region of interest" description="Disordered" evidence="4">
    <location>
        <begin position="39"/>
        <end position="58"/>
    </location>
</feature>
<evidence type="ECO:0000313" key="7">
    <source>
        <dbReference type="Proteomes" id="UP001500984"/>
    </source>
</evidence>
<dbReference type="PANTHER" id="PTHR43464">
    <property type="entry name" value="METHYLTRANSFERASE"/>
    <property type="match status" value="1"/>
</dbReference>
<evidence type="ECO:0000313" key="6">
    <source>
        <dbReference type="EMBL" id="GAA2101957.1"/>
    </source>
</evidence>
<dbReference type="InterPro" id="IPR029063">
    <property type="entry name" value="SAM-dependent_MTases_sf"/>
</dbReference>
<name>A0ABN2WZP0_9MICO</name>
<keyword evidence="3" id="KW-0949">S-adenosyl-L-methionine</keyword>
<evidence type="ECO:0000256" key="3">
    <source>
        <dbReference type="ARBA" id="ARBA00022691"/>
    </source>
</evidence>
<evidence type="ECO:0000256" key="1">
    <source>
        <dbReference type="ARBA" id="ARBA00022603"/>
    </source>
</evidence>
<dbReference type="Gene3D" id="3.40.50.150">
    <property type="entry name" value="Vaccinia Virus protein VP39"/>
    <property type="match status" value="1"/>
</dbReference>
<sequence length="336" mass="35005">MSERAGGASGRATGAHPSAEGPVSADTGAVSASRAPVQAAAACSAAEGSEGESFSADLPAENAYDRRAEEYTQLLGSMDATAEADRALVGRWADSLRRIVPTSRDVCVPDVVGVRCADVTSDGRQDEDGAPLLLDVGCGPGHWTAWLDARLADGCERSAGAADHRAGPAEAPAGRVDHPASAVADVPLLRTGEPERQGSPRIHVVGIDPAPAFLALARSRFPSTAFRLGRAEELGESDASVQGILAWYSLIHTAPEALPAALTEFARVLVPGGSLLMGFFEGPRCEPFDHAVTTAWFWPVGELSTVVAEAGFVVEEPHTRHDAGARPHGALLARRR</sequence>
<dbReference type="CDD" id="cd02440">
    <property type="entry name" value="AdoMet_MTases"/>
    <property type="match status" value="1"/>
</dbReference>
<proteinExistence type="predicted"/>
<dbReference type="PANTHER" id="PTHR43464:SF19">
    <property type="entry name" value="UBIQUINONE BIOSYNTHESIS O-METHYLTRANSFERASE, MITOCHONDRIAL"/>
    <property type="match status" value="1"/>
</dbReference>
<keyword evidence="1" id="KW-0489">Methyltransferase</keyword>
<dbReference type="InterPro" id="IPR041698">
    <property type="entry name" value="Methyltransf_25"/>
</dbReference>
<evidence type="ECO:0000256" key="2">
    <source>
        <dbReference type="ARBA" id="ARBA00022679"/>
    </source>
</evidence>
<feature type="domain" description="Methyltransferase" evidence="5">
    <location>
        <begin position="200"/>
        <end position="273"/>
    </location>
</feature>
<comment type="caution">
    <text evidence="6">The sequence shown here is derived from an EMBL/GenBank/DDBJ whole genome shotgun (WGS) entry which is preliminary data.</text>
</comment>
<protein>
    <recommendedName>
        <fullName evidence="5">Methyltransferase domain-containing protein</fullName>
    </recommendedName>
</protein>
<feature type="compositionally biased region" description="Low complexity" evidence="4">
    <location>
        <begin position="39"/>
        <end position="56"/>
    </location>
</feature>
<gene>
    <name evidence="6" type="ORF">GCM10009823_25090</name>
</gene>
<dbReference type="EMBL" id="BAAAPZ010000012">
    <property type="protein sequence ID" value="GAA2101957.1"/>
    <property type="molecule type" value="Genomic_DNA"/>
</dbReference>